<dbReference type="EMBL" id="CP050531">
    <property type="protein sequence ID" value="QMV45907.1"/>
    <property type="molecule type" value="Genomic_DNA"/>
</dbReference>
<reference evidence="2" key="1">
    <citation type="journal article" date="2020" name="Mol. Biol.">
        <title>Life and death of selfish genes: comparative genomics reveals the dynamic evolution of cytoplasmic incompatibility.</title>
        <authorList>
            <person name="Martinez J."/>
            <person name="Klasson L."/>
            <person name="Welch J."/>
            <person name="Jiggins F.M."/>
        </authorList>
    </citation>
    <scope>NUCLEOTIDE SEQUENCE [LARGE SCALE GENOMIC DNA]</scope>
</reference>
<sequence length="48" mass="5396">MTSEFDTFVGKRGLKLCIIHGKVEEVGTHDSLMSKDGLYAKLAKIQWN</sequence>
<evidence type="ECO:0008006" key="3">
    <source>
        <dbReference type="Google" id="ProtNLM"/>
    </source>
</evidence>
<name>A0A7G5C9M3_WOLPI</name>
<proteinExistence type="predicted"/>
<evidence type="ECO:0000313" key="1">
    <source>
        <dbReference type="EMBL" id="QMV45907.1"/>
    </source>
</evidence>
<reference evidence="1 2" key="2">
    <citation type="journal article" date="2020" name="Mol. Biol. Evol.">
        <title>Life and death of selfish genes: comparative genomics reveals the dynamic evolution of cytoplasmic incompatibility.</title>
        <authorList>
            <person name="Martinez J."/>
            <person name="Klasson L."/>
            <person name="Welch J."/>
            <person name="Jiggins F.M."/>
        </authorList>
    </citation>
    <scope>NUCLEOTIDE SEQUENCE [LARGE SCALE GENOMIC DNA]</scope>
    <source>
        <strain evidence="1">WStv</strain>
    </source>
</reference>
<dbReference type="AlphaFoldDB" id="A0A7G5C9M3"/>
<gene>
    <name evidence="1" type="ORF">HC358_02175</name>
</gene>
<protein>
    <recommendedName>
        <fullName evidence="3">ABC transporter ATP-binding protein</fullName>
    </recommendedName>
</protein>
<dbReference type="Proteomes" id="UP000515744">
    <property type="component" value="Chromosome"/>
</dbReference>
<dbReference type="RefSeq" id="WP_182159742.1">
    <property type="nucleotide sequence ID" value="NZ_CP050531.1"/>
</dbReference>
<accession>A0A7G5C9M3</accession>
<evidence type="ECO:0000313" key="2">
    <source>
        <dbReference type="Proteomes" id="UP000515744"/>
    </source>
</evidence>
<organism evidence="1 2">
    <name type="scientific">Wolbachia pipientis</name>
    <dbReference type="NCBI Taxonomy" id="955"/>
    <lineage>
        <taxon>Bacteria</taxon>
        <taxon>Pseudomonadati</taxon>
        <taxon>Pseudomonadota</taxon>
        <taxon>Alphaproteobacteria</taxon>
        <taxon>Rickettsiales</taxon>
        <taxon>Anaplasmataceae</taxon>
        <taxon>Wolbachieae</taxon>
        <taxon>Wolbachia</taxon>
    </lineage>
</organism>